<evidence type="ECO:0000256" key="6">
    <source>
        <dbReference type="ARBA" id="ARBA00022989"/>
    </source>
</evidence>
<organism evidence="10 11">
    <name type="scientific">Panagrellus redivivus</name>
    <name type="common">Microworm</name>
    <dbReference type="NCBI Taxonomy" id="6233"/>
    <lineage>
        <taxon>Eukaryota</taxon>
        <taxon>Metazoa</taxon>
        <taxon>Ecdysozoa</taxon>
        <taxon>Nematoda</taxon>
        <taxon>Chromadorea</taxon>
        <taxon>Rhabditida</taxon>
        <taxon>Tylenchina</taxon>
        <taxon>Panagrolaimomorpha</taxon>
        <taxon>Panagrolaimoidea</taxon>
        <taxon>Panagrolaimidae</taxon>
        <taxon>Panagrellus</taxon>
    </lineage>
</organism>
<protein>
    <submittedName>
        <fullName evidence="11">Mitochondrial dicarboxylate carrier</fullName>
    </submittedName>
</protein>
<accession>A0A7E4VFR8</accession>
<evidence type="ECO:0000256" key="7">
    <source>
        <dbReference type="ARBA" id="ARBA00023136"/>
    </source>
</evidence>
<keyword evidence="3 9" id="KW-0813">Transport</keyword>
<dbReference type="GO" id="GO:0016020">
    <property type="term" value="C:membrane"/>
    <property type="evidence" value="ECO:0007669"/>
    <property type="project" value="UniProtKB-SubCell"/>
</dbReference>
<keyword evidence="6" id="KW-1133">Transmembrane helix</keyword>
<keyword evidence="4 8" id="KW-0812">Transmembrane</keyword>
<comment type="subcellular location">
    <subcellularLocation>
        <location evidence="1">Membrane</location>
        <topology evidence="1">Multi-pass membrane protein</topology>
    </subcellularLocation>
</comment>
<dbReference type="WBParaSite" id="Pan_g20273.t1">
    <property type="protein sequence ID" value="Pan_g20273.t1"/>
    <property type="gene ID" value="Pan_g20273"/>
</dbReference>
<evidence type="ECO:0000256" key="3">
    <source>
        <dbReference type="ARBA" id="ARBA00022448"/>
    </source>
</evidence>
<keyword evidence="10" id="KW-1185">Reference proteome</keyword>
<evidence type="ECO:0000256" key="2">
    <source>
        <dbReference type="ARBA" id="ARBA00006375"/>
    </source>
</evidence>
<name>A0A7E4VFR8_PANRE</name>
<dbReference type="Gene3D" id="1.50.40.10">
    <property type="entry name" value="Mitochondrial carrier domain"/>
    <property type="match status" value="1"/>
</dbReference>
<comment type="similarity">
    <text evidence="2 9">Belongs to the mitochondrial carrier (TC 2.A.29) family.</text>
</comment>
<feature type="repeat" description="Solcar" evidence="8">
    <location>
        <begin position="10"/>
        <end position="94"/>
    </location>
</feature>
<evidence type="ECO:0000256" key="9">
    <source>
        <dbReference type="RuleBase" id="RU000488"/>
    </source>
</evidence>
<dbReference type="InterPro" id="IPR018108">
    <property type="entry name" value="MCP_transmembrane"/>
</dbReference>
<dbReference type="InterPro" id="IPR050391">
    <property type="entry name" value="Mito_Metabolite_Transporter"/>
</dbReference>
<sequence>MSTAPQTVQQQRLSRWYFGGLASAGAACFTHPLDLLKVHLQTQQEGKVTLPQMAGKIFKSDGLRGFYNGISASLLRQLTYSTTRFGIYETLKKQVPSDQTLPFYQKAALAGISGAAGGFVGTPGDLINVRMQNDIKLPVDQRRNYKNALDGIYQIVTKEGFTKLFGGATMATARAVMMTIGQLSIYDQVKQMVIESGLGGDNPVTHFGSSFAAASIATLLTQPLDVLKTRLMNAPPGTFKGIADCAVYTAKTGPAGFFKGFLPAWARLAPHTVLTLIFFEQLRMNFGYLKPVTA</sequence>
<reference evidence="10" key="1">
    <citation type="journal article" date="2013" name="Genetics">
        <title>The draft genome and transcriptome of Panagrellus redivivus are shaped by the harsh demands of a free-living lifestyle.</title>
        <authorList>
            <person name="Srinivasan J."/>
            <person name="Dillman A.R."/>
            <person name="Macchietto M.G."/>
            <person name="Heikkinen L."/>
            <person name="Lakso M."/>
            <person name="Fracchia K.M."/>
            <person name="Antoshechkin I."/>
            <person name="Mortazavi A."/>
            <person name="Wong G."/>
            <person name="Sternberg P.W."/>
        </authorList>
    </citation>
    <scope>NUCLEOTIDE SEQUENCE [LARGE SCALE GENOMIC DNA]</scope>
    <source>
        <strain evidence="10">MT8872</strain>
    </source>
</reference>
<dbReference type="SUPFAM" id="SSF103506">
    <property type="entry name" value="Mitochondrial carrier"/>
    <property type="match status" value="1"/>
</dbReference>
<dbReference type="PROSITE" id="PS50920">
    <property type="entry name" value="SOLCAR"/>
    <property type="match status" value="3"/>
</dbReference>
<dbReference type="InterPro" id="IPR023395">
    <property type="entry name" value="MCP_dom_sf"/>
</dbReference>
<dbReference type="AlphaFoldDB" id="A0A7E4VFR8"/>
<keyword evidence="5" id="KW-0677">Repeat</keyword>
<evidence type="ECO:0000256" key="5">
    <source>
        <dbReference type="ARBA" id="ARBA00022737"/>
    </source>
</evidence>
<evidence type="ECO:0000313" key="10">
    <source>
        <dbReference type="Proteomes" id="UP000492821"/>
    </source>
</evidence>
<dbReference type="Pfam" id="PF00153">
    <property type="entry name" value="Mito_carr"/>
    <property type="match status" value="3"/>
</dbReference>
<reference evidence="11" key="2">
    <citation type="submission" date="2020-10" db="UniProtKB">
        <authorList>
            <consortium name="WormBaseParasite"/>
        </authorList>
    </citation>
    <scope>IDENTIFICATION</scope>
</reference>
<dbReference type="PANTHER" id="PTHR45618">
    <property type="entry name" value="MITOCHONDRIAL DICARBOXYLATE CARRIER-RELATED"/>
    <property type="match status" value="1"/>
</dbReference>
<evidence type="ECO:0000313" key="11">
    <source>
        <dbReference type="WBParaSite" id="Pan_g20273.t1"/>
    </source>
</evidence>
<dbReference type="Proteomes" id="UP000492821">
    <property type="component" value="Unassembled WGS sequence"/>
</dbReference>
<feature type="repeat" description="Solcar" evidence="8">
    <location>
        <begin position="105"/>
        <end position="192"/>
    </location>
</feature>
<evidence type="ECO:0000256" key="4">
    <source>
        <dbReference type="ARBA" id="ARBA00022692"/>
    </source>
</evidence>
<feature type="repeat" description="Solcar" evidence="8">
    <location>
        <begin position="201"/>
        <end position="285"/>
    </location>
</feature>
<keyword evidence="7 8" id="KW-0472">Membrane</keyword>
<evidence type="ECO:0000256" key="1">
    <source>
        <dbReference type="ARBA" id="ARBA00004141"/>
    </source>
</evidence>
<proteinExistence type="inferred from homology"/>
<evidence type="ECO:0000256" key="8">
    <source>
        <dbReference type="PROSITE-ProRule" id="PRU00282"/>
    </source>
</evidence>